<dbReference type="AlphaFoldDB" id="A0A6S7K1C5"/>
<evidence type="ECO:0000313" key="2">
    <source>
        <dbReference type="Proteomes" id="UP001152795"/>
    </source>
</evidence>
<organism evidence="1 2">
    <name type="scientific">Paramuricea clavata</name>
    <name type="common">Red gorgonian</name>
    <name type="synonym">Violescent sea-whip</name>
    <dbReference type="NCBI Taxonomy" id="317549"/>
    <lineage>
        <taxon>Eukaryota</taxon>
        <taxon>Metazoa</taxon>
        <taxon>Cnidaria</taxon>
        <taxon>Anthozoa</taxon>
        <taxon>Octocorallia</taxon>
        <taxon>Malacalcyonacea</taxon>
        <taxon>Plexauridae</taxon>
        <taxon>Paramuricea</taxon>
    </lineage>
</organism>
<evidence type="ECO:0000313" key="1">
    <source>
        <dbReference type="EMBL" id="CAB4022242.1"/>
    </source>
</evidence>
<comment type="caution">
    <text evidence="1">The sequence shown here is derived from an EMBL/GenBank/DDBJ whole genome shotgun (WGS) entry which is preliminary data.</text>
</comment>
<sequence length="650" mass="73243">DSPSHVAEKVMRSLNECLGDGRSIPIQYGEGSILTEDGRSALRSISKDEVNRVQLERSENAAKKCAMDVSSHYDGKPCMGTSIHSTTPSYDLHRQFFFDDDFMSKCLNASSPTLLSNCAGEGYFRIVQTFFQDHYYVYDNGCEGIRNGCTEGNKDACTFHKSMENANTLKNGWEGKPLARVLPPVPDYSCEDEFHYLATKKVLEGDVFERFGLEKKIVKDACLRELDDYCPRKQLEKMMEKCGEPILETTEEVHSDGSVSVSVVDLNNCLQKYQSNVDNFVKKYVGNDLHEVTEKELKRRYDLKVKAAISKKTIADTRALEKTKTFDEINWSTRVSSNTLDKLYVSQLHLYLVQQIGMSKTQCQAKGYTKAKKIEDIKKHFYSSSKQSNAGNLQSSLSRKPFSTLISLPRTVRVQPASQSLRVPPWGGGGPVHNSNHAVRMLTNTCPIDNFLTIFYVLMNDFNAFYTQLRDSVDSYASVLIKIKHLCDQGHYADGKLCWISLLQGRFPLNLPTLNFWGKEEDMFISRLQPTIMSNDVGIPPPSLLQSSLDDWMATDTKQTTCGVAIHQIVPGTPHYLGLVNHIHETSGKIVQKYQYYCGGKRTLTKREFAVDIPLFLPISLEFFATKGIVTDATQIPVSVISTGEKYIHI</sequence>
<feature type="non-terminal residue" evidence="1">
    <location>
        <position position="650"/>
    </location>
</feature>
<dbReference type="EMBL" id="CACRXK020011881">
    <property type="protein sequence ID" value="CAB4022242.1"/>
    <property type="molecule type" value="Genomic_DNA"/>
</dbReference>
<protein>
    <submittedName>
        <fullName evidence="1">Uncharacterized protein</fullName>
    </submittedName>
</protein>
<proteinExistence type="predicted"/>
<name>A0A6S7K1C5_PARCT</name>
<gene>
    <name evidence="1" type="ORF">PACLA_8A073454</name>
</gene>
<keyword evidence="2" id="KW-1185">Reference proteome</keyword>
<reference evidence="1" key="1">
    <citation type="submission" date="2020-04" db="EMBL/GenBank/DDBJ databases">
        <authorList>
            <person name="Alioto T."/>
            <person name="Alioto T."/>
            <person name="Gomez Garrido J."/>
        </authorList>
    </citation>
    <scope>NUCLEOTIDE SEQUENCE</scope>
    <source>
        <strain evidence="1">A484AB</strain>
    </source>
</reference>
<dbReference type="Proteomes" id="UP001152795">
    <property type="component" value="Unassembled WGS sequence"/>
</dbReference>
<accession>A0A6S7K1C5</accession>